<dbReference type="OrthoDB" id="9803101at2"/>
<dbReference type="InterPro" id="IPR035709">
    <property type="entry name" value="YoaB-like"/>
</dbReference>
<dbReference type="Pfam" id="PF01042">
    <property type="entry name" value="Ribonuc_L-PSP"/>
    <property type="match status" value="1"/>
</dbReference>
<protein>
    <submittedName>
        <fullName evidence="2">Uncharacterized protein</fullName>
    </submittedName>
</protein>
<evidence type="ECO:0000313" key="2">
    <source>
        <dbReference type="EMBL" id="KJV09998.1"/>
    </source>
</evidence>
<dbReference type="InterPro" id="IPR035959">
    <property type="entry name" value="RutC-like_sf"/>
</dbReference>
<keyword evidence="3" id="KW-1185">Reference proteome</keyword>
<dbReference type="PANTHER" id="PTHR47328">
    <property type="match status" value="1"/>
</dbReference>
<dbReference type="RefSeq" id="WP_045775363.1">
    <property type="nucleotide sequence ID" value="NZ_LAJY01000174.1"/>
</dbReference>
<dbReference type="InterPro" id="IPR019897">
    <property type="entry name" value="RidA_CS"/>
</dbReference>
<dbReference type="AlphaFoldDB" id="A0A0F3ITV6"/>
<dbReference type="SUPFAM" id="SSF55298">
    <property type="entry name" value="YjgF-like"/>
    <property type="match status" value="1"/>
</dbReference>
<dbReference type="InterPro" id="IPR006175">
    <property type="entry name" value="YjgF/YER057c/UK114"/>
</dbReference>
<dbReference type="PROSITE" id="PS01094">
    <property type="entry name" value="UPF0076"/>
    <property type="match status" value="1"/>
</dbReference>
<reference evidence="2 3" key="1">
    <citation type="submission" date="2015-03" db="EMBL/GenBank/DDBJ databases">
        <title>Draft genome sequence of Elstera litoralis.</title>
        <authorList>
            <person name="Rahalkar M.C."/>
            <person name="Dhakephalkar P.K."/>
            <person name="Pore S.D."/>
            <person name="Arora P."/>
            <person name="Kapse N.G."/>
            <person name="Pandit P.S."/>
        </authorList>
    </citation>
    <scope>NUCLEOTIDE SEQUENCE [LARGE SCALE GENOMIC DNA]</scope>
    <source>
        <strain evidence="2 3">Dia-1</strain>
    </source>
</reference>
<name>A0A0F3ITV6_9PROT</name>
<comment type="similarity">
    <text evidence="1">Belongs to the RutC family.</text>
</comment>
<dbReference type="Gene3D" id="3.30.1330.40">
    <property type="entry name" value="RutC-like"/>
    <property type="match status" value="1"/>
</dbReference>
<dbReference type="Proteomes" id="UP000033774">
    <property type="component" value="Unassembled WGS sequence"/>
</dbReference>
<evidence type="ECO:0000313" key="3">
    <source>
        <dbReference type="Proteomes" id="UP000033774"/>
    </source>
</evidence>
<evidence type="ECO:0000256" key="1">
    <source>
        <dbReference type="ARBA" id="ARBA00010552"/>
    </source>
</evidence>
<dbReference type="PANTHER" id="PTHR47328:SF1">
    <property type="entry name" value="RUTC FAMILY PROTEIN YOAB"/>
    <property type="match status" value="1"/>
</dbReference>
<gene>
    <name evidence="2" type="ORF">VZ95_07870</name>
</gene>
<accession>A0A0F3ITV6</accession>
<organism evidence="2 3">
    <name type="scientific">Elstera litoralis</name>
    <dbReference type="NCBI Taxonomy" id="552518"/>
    <lineage>
        <taxon>Bacteria</taxon>
        <taxon>Pseudomonadati</taxon>
        <taxon>Pseudomonadota</taxon>
        <taxon>Alphaproteobacteria</taxon>
        <taxon>Rhodospirillales</taxon>
        <taxon>Rhodospirillaceae</taxon>
        <taxon>Elstera</taxon>
    </lineage>
</organism>
<dbReference type="PATRIC" id="fig|552518.3.peg.789"/>
<dbReference type="CDD" id="cd06150">
    <property type="entry name" value="YjgF_YER057c_UK114_like_2"/>
    <property type="match status" value="1"/>
</dbReference>
<sequence>MSEIRRLHPETRYSDAVIHGGTVYLAGQVADTLTGSVTVQTQEVLATIDRLLAEAGTDKARLLTATVYLTHMSDYAEMNAVWDAWVAPGGAPARACVEARMARPEYRVEIQVIAAL</sequence>
<comment type="caution">
    <text evidence="2">The sequence shown here is derived from an EMBL/GenBank/DDBJ whole genome shotgun (WGS) entry which is preliminary data.</text>
</comment>
<dbReference type="EMBL" id="LAJY01000174">
    <property type="protein sequence ID" value="KJV09998.1"/>
    <property type="molecule type" value="Genomic_DNA"/>
</dbReference>
<proteinExistence type="inferred from homology"/>